<dbReference type="PANTHER" id="PTHR43146">
    <property type="entry name" value="CANCER-RELATED NUCLEOSIDE-TRIPHOSPHATASE"/>
    <property type="match status" value="1"/>
</dbReference>
<dbReference type="CDD" id="cd19482">
    <property type="entry name" value="RecA-like_Thep1"/>
    <property type="match status" value="1"/>
</dbReference>
<dbReference type="GeneID" id="114241325"/>
<name>A0A6J2JEJ3_BOMMA</name>
<evidence type="ECO:0000313" key="4">
    <source>
        <dbReference type="Proteomes" id="UP000504629"/>
    </source>
</evidence>
<dbReference type="OrthoDB" id="446244at2759"/>
<evidence type="ECO:0000313" key="5">
    <source>
        <dbReference type="RefSeq" id="XP_028027930.1"/>
    </source>
</evidence>
<dbReference type="HAMAP" id="MF_00796">
    <property type="entry name" value="NTPase_1"/>
    <property type="match status" value="1"/>
</dbReference>
<dbReference type="PANTHER" id="PTHR43146:SF1">
    <property type="entry name" value="CANCER-RELATED NUCLEOSIDE-TRIPHOSPHATASE"/>
    <property type="match status" value="1"/>
</dbReference>
<reference evidence="5" key="1">
    <citation type="submission" date="2025-08" db="UniProtKB">
        <authorList>
            <consortium name="RefSeq"/>
        </authorList>
    </citation>
    <scope>IDENTIFICATION</scope>
    <source>
        <tissue evidence="5">Silk gland</tissue>
    </source>
</reference>
<dbReference type="GO" id="GO:0017111">
    <property type="term" value="F:ribonucleoside triphosphate phosphatase activity"/>
    <property type="evidence" value="ECO:0007669"/>
    <property type="project" value="InterPro"/>
</dbReference>
<evidence type="ECO:0000256" key="1">
    <source>
        <dbReference type="ARBA" id="ARBA00022741"/>
    </source>
</evidence>
<gene>
    <name evidence="5" type="primary">LOC114241325</name>
</gene>
<keyword evidence="2" id="KW-0378">Hydrolase</keyword>
<sequence>MAKNPNTTIRFFILTGDPGIGKTTLTKKISSLLEAEGVKVNGFITEEVRNKGVREGFDVVTSAGVRGRLARDQDLITIPIKRKIGKYGVFIEEFENIALPCLNETTSQPNLLVIDEIGSMELSSKKFKNVIENIFSSEQNSYNVVLATIPVKNRSALVENIRSHPKAKVWVITKKNRNKLHEEVINEMKSVLSLI</sequence>
<organism evidence="4 5">
    <name type="scientific">Bombyx mandarina</name>
    <name type="common">Wild silk moth</name>
    <name type="synonym">Wild silkworm</name>
    <dbReference type="NCBI Taxonomy" id="7092"/>
    <lineage>
        <taxon>Eukaryota</taxon>
        <taxon>Metazoa</taxon>
        <taxon>Ecdysozoa</taxon>
        <taxon>Arthropoda</taxon>
        <taxon>Hexapoda</taxon>
        <taxon>Insecta</taxon>
        <taxon>Pterygota</taxon>
        <taxon>Neoptera</taxon>
        <taxon>Endopterygota</taxon>
        <taxon>Lepidoptera</taxon>
        <taxon>Glossata</taxon>
        <taxon>Ditrysia</taxon>
        <taxon>Bombycoidea</taxon>
        <taxon>Bombycidae</taxon>
        <taxon>Bombycinae</taxon>
        <taxon>Bombyx</taxon>
    </lineage>
</organism>
<keyword evidence="4" id="KW-1185">Reference proteome</keyword>
<proteinExistence type="inferred from homology"/>
<dbReference type="InterPro" id="IPR004948">
    <property type="entry name" value="Nuc-triphosphatase_THEP1"/>
</dbReference>
<dbReference type="GO" id="GO:0005524">
    <property type="term" value="F:ATP binding"/>
    <property type="evidence" value="ECO:0007669"/>
    <property type="project" value="UniProtKB-KW"/>
</dbReference>
<dbReference type="Gene3D" id="3.40.50.300">
    <property type="entry name" value="P-loop containing nucleotide triphosphate hydrolases"/>
    <property type="match status" value="1"/>
</dbReference>
<dbReference type="KEGG" id="bman:114241325"/>
<dbReference type="InterPro" id="IPR027417">
    <property type="entry name" value="P-loop_NTPase"/>
</dbReference>
<keyword evidence="1" id="KW-0547">Nucleotide-binding</keyword>
<dbReference type="SUPFAM" id="SSF52540">
    <property type="entry name" value="P-loop containing nucleoside triphosphate hydrolases"/>
    <property type="match status" value="1"/>
</dbReference>
<dbReference type="NCBIfam" id="NF010248">
    <property type="entry name" value="PRK13695.1"/>
    <property type="match status" value="1"/>
</dbReference>
<dbReference type="Pfam" id="PF03266">
    <property type="entry name" value="NTPase_1"/>
    <property type="match status" value="1"/>
</dbReference>
<dbReference type="RefSeq" id="XP_028027930.1">
    <property type="nucleotide sequence ID" value="XM_028172129.1"/>
</dbReference>
<evidence type="ECO:0000256" key="2">
    <source>
        <dbReference type="ARBA" id="ARBA00022801"/>
    </source>
</evidence>
<evidence type="ECO:0000256" key="3">
    <source>
        <dbReference type="ARBA" id="ARBA00022840"/>
    </source>
</evidence>
<keyword evidence="3" id="KW-0067">ATP-binding</keyword>
<dbReference type="Proteomes" id="UP000504629">
    <property type="component" value="Unplaced"/>
</dbReference>
<accession>A0A6J2JEJ3</accession>
<protein>
    <submittedName>
        <fullName evidence="5">Uncharacterized protein LOC114241325</fullName>
    </submittedName>
</protein>
<dbReference type="AlphaFoldDB" id="A0A6J2JEJ3"/>